<evidence type="ECO:0000313" key="4">
    <source>
        <dbReference type="Proteomes" id="UP001597375"/>
    </source>
</evidence>
<evidence type="ECO:0000256" key="1">
    <source>
        <dbReference type="SAM" id="MobiDB-lite"/>
    </source>
</evidence>
<evidence type="ECO:0000313" key="3">
    <source>
        <dbReference type="EMBL" id="MFD2257237.1"/>
    </source>
</evidence>
<feature type="region of interest" description="Disordered" evidence="1">
    <location>
        <begin position="62"/>
        <end position="86"/>
    </location>
</feature>
<organism evidence="3 4">
    <name type="scientific">Luteolibacter algae</name>
    <dbReference type="NCBI Taxonomy" id="454151"/>
    <lineage>
        <taxon>Bacteria</taxon>
        <taxon>Pseudomonadati</taxon>
        <taxon>Verrucomicrobiota</taxon>
        <taxon>Verrucomicrobiia</taxon>
        <taxon>Verrucomicrobiales</taxon>
        <taxon>Verrucomicrobiaceae</taxon>
        <taxon>Luteolibacter</taxon>
    </lineage>
</organism>
<protein>
    <recommendedName>
        <fullName evidence="5">Lipoprotein</fullName>
    </recommendedName>
</protein>
<dbReference type="Proteomes" id="UP001597375">
    <property type="component" value="Unassembled WGS sequence"/>
</dbReference>
<dbReference type="RefSeq" id="WP_386820522.1">
    <property type="nucleotide sequence ID" value="NZ_JBHUIT010000022.1"/>
</dbReference>
<keyword evidence="2" id="KW-1133">Transmembrane helix</keyword>
<comment type="caution">
    <text evidence="3">The sequence shown here is derived from an EMBL/GenBank/DDBJ whole genome shotgun (WGS) entry which is preliminary data.</text>
</comment>
<sequence length="86" mass="9801">MKNIISFILIGAIGLSAVSCTTSYDAYGQPRQTVDPGAATVGIAAAGILGYALAKDKNRDKHHHYNNHHNHYNHYDRYNRRHYRRY</sequence>
<accession>A0ABW5D8K4</accession>
<name>A0ABW5D8K4_9BACT</name>
<proteinExistence type="predicted"/>
<feature type="compositionally biased region" description="Basic residues" evidence="1">
    <location>
        <begin position="62"/>
        <end position="72"/>
    </location>
</feature>
<gene>
    <name evidence="3" type="ORF">ACFSSA_11165</name>
</gene>
<keyword evidence="2" id="KW-0472">Membrane</keyword>
<keyword evidence="2" id="KW-0812">Transmembrane</keyword>
<feature type="transmembrane region" description="Helical" evidence="2">
    <location>
        <begin position="36"/>
        <end position="54"/>
    </location>
</feature>
<reference evidence="4" key="1">
    <citation type="journal article" date="2019" name="Int. J. Syst. Evol. Microbiol.">
        <title>The Global Catalogue of Microorganisms (GCM) 10K type strain sequencing project: providing services to taxonomists for standard genome sequencing and annotation.</title>
        <authorList>
            <consortium name="The Broad Institute Genomics Platform"/>
            <consortium name="The Broad Institute Genome Sequencing Center for Infectious Disease"/>
            <person name="Wu L."/>
            <person name="Ma J."/>
        </authorList>
    </citation>
    <scope>NUCLEOTIDE SEQUENCE [LARGE SCALE GENOMIC DNA]</scope>
    <source>
        <strain evidence="4">CGMCC 4.7106</strain>
    </source>
</reference>
<dbReference type="PROSITE" id="PS51257">
    <property type="entry name" value="PROKAR_LIPOPROTEIN"/>
    <property type="match status" value="1"/>
</dbReference>
<dbReference type="EMBL" id="JBHUIT010000022">
    <property type="protein sequence ID" value="MFD2257237.1"/>
    <property type="molecule type" value="Genomic_DNA"/>
</dbReference>
<evidence type="ECO:0008006" key="5">
    <source>
        <dbReference type="Google" id="ProtNLM"/>
    </source>
</evidence>
<keyword evidence="4" id="KW-1185">Reference proteome</keyword>
<evidence type="ECO:0000256" key="2">
    <source>
        <dbReference type="SAM" id="Phobius"/>
    </source>
</evidence>